<evidence type="ECO:0000313" key="3">
    <source>
        <dbReference type="EMBL" id="MDS3859833.1"/>
    </source>
</evidence>
<keyword evidence="4" id="KW-1185">Reference proteome</keyword>
<evidence type="ECO:0000259" key="1">
    <source>
        <dbReference type="Pfam" id="PF00675"/>
    </source>
</evidence>
<proteinExistence type="predicted"/>
<name>A0AAE4FPE5_9CYAN</name>
<evidence type="ECO:0000259" key="2">
    <source>
        <dbReference type="Pfam" id="PF05193"/>
    </source>
</evidence>
<dbReference type="InterPro" id="IPR011249">
    <property type="entry name" value="Metalloenz_LuxS/M16"/>
</dbReference>
<dbReference type="AlphaFoldDB" id="A0AAE4FPE5"/>
<dbReference type="PANTHER" id="PTHR11851">
    <property type="entry name" value="METALLOPROTEASE"/>
    <property type="match status" value="1"/>
</dbReference>
<gene>
    <name evidence="3" type="ORF">RIF25_03330</name>
</gene>
<feature type="domain" description="Peptidase M16 C-terminal" evidence="2">
    <location>
        <begin position="218"/>
        <end position="394"/>
    </location>
</feature>
<dbReference type="SUPFAM" id="SSF63411">
    <property type="entry name" value="LuxS/MPP-like metallohydrolase"/>
    <property type="match status" value="2"/>
</dbReference>
<dbReference type="Gene3D" id="3.30.830.10">
    <property type="entry name" value="Metalloenzyme, LuxS/M16 peptidase-like"/>
    <property type="match status" value="2"/>
</dbReference>
<dbReference type="PANTHER" id="PTHR11851:SF225">
    <property type="entry name" value="NON-PEPTIDASE HOMOLOG YMXG"/>
    <property type="match status" value="1"/>
</dbReference>
<protein>
    <submittedName>
        <fullName evidence="3">Pitrilysin family protein</fullName>
    </submittedName>
</protein>
<reference evidence="4" key="1">
    <citation type="submission" date="2023-07" db="EMBL/GenBank/DDBJ databases">
        <authorList>
            <person name="Luz R."/>
            <person name="Cordeiro R."/>
            <person name="Fonseca A."/>
            <person name="Goncalves V."/>
        </authorList>
    </citation>
    <scope>NUCLEOTIDE SEQUENCE [LARGE SCALE GENOMIC DNA]</scope>
    <source>
        <strain evidence="4">BACA0444</strain>
    </source>
</reference>
<dbReference type="InterPro" id="IPR007863">
    <property type="entry name" value="Peptidase_M16_C"/>
</dbReference>
<dbReference type="RefSeq" id="WP_322877136.1">
    <property type="nucleotide sequence ID" value="NZ_JAVMIP010000002.1"/>
</dbReference>
<accession>A0AAE4FPE5</accession>
<dbReference type="InterPro" id="IPR011765">
    <property type="entry name" value="Pept_M16_N"/>
</dbReference>
<dbReference type="Pfam" id="PF00675">
    <property type="entry name" value="Peptidase_M16"/>
    <property type="match status" value="1"/>
</dbReference>
<evidence type="ECO:0000313" key="4">
    <source>
        <dbReference type="Proteomes" id="UP001268256"/>
    </source>
</evidence>
<dbReference type="InterPro" id="IPR050361">
    <property type="entry name" value="MPP/UQCRC_Complex"/>
</dbReference>
<sequence length="487" mass="55184">MISNRQTVRYATLLLLFLTFFFFWGGPTLTLAASPKHYQDLTFPPLPEITLPKYERYQLANGLTVYLLPDHDWPIVRGTALIRVGSRWEPADQAGLADLTGDLIRNGGTRNHPIEELDTLLADRAATIETGFGVTAGQVSFTALREHTPDVFTWFSEILQAPAFDLEQIAVAKQRRRGQIARRNDQPESIAGREFYRLIYGPDSPYSRRPEYATLERIDRQALVEFAQTYIQPSQMILGIVGDFDPPAMRDLIQAQFGPWQPTPPALPPIPTIDQQPPIGTFFINQPQLSQSYIYTGHLGDTLRDPDVFALYVMNGVLNGFGGRLFNRIRSQQGLAYSVYAAWNPEYDYPGVFFGMGQTKTAATLAFFNALQQEFRRLQTEPIQANELAYAQDAILNSFIFNFRSPAQTLYRLMRYDYFGYDSDYIFQYQQGVKATTITDVQRVAQAHLQPEQLTTLIVGNQTALALELAQFPQPIQEIEITIPNLN</sequence>
<dbReference type="Pfam" id="PF05193">
    <property type="entry name" value="Peptidase_M16_C"/>
    <property type="match status" value="1"/>
</dbReference>
<feature type="domain" description="Peptidase M16 N-terminal" evidence="1">
    <location>
        <begin position="81"/>
        <end position="189"/>
    </location>
</feature>
<comment type="caution">
    <text evidence="3">The sequence shown here is derived from an EMBL/GenBank/DDBJ whole genome shotgun (WGS) entry which is preliminary data.</text>
</comment>
<dbReference type="EMBL" id="JAVMIP010000002">
    <property type="protein sequence ID" value="MDS3859833.1"/>
    <property type="molecule type" value="Genomic_DNA"/>
</dbReference>
<organism evidence="3 4">
    <name type="scientific">Pseudocalidococcus azoricus BACA0444</name>
    <dbReference type="NCBI Taxonomy" id="2918990"/>
    <lineage>
        <taxon>Bacteria</taxon>
        <taxon>Bacillati</taxon>
        <taxon>Cyanobacteriota</taxon>
        <taxon>Cyanophyceae</taxon>
        <taxon>Acaryochloridales</taxon>
        <taxon>Thermosynechococcaceae</taxon>
        <taxon>Pseudocalidococcus</taxon>
        <taxon>Pseudocalidococcus azoricus</taxon>
    </lineage>
</organism>
<dbReference type="Proteomes" id="UP001268256">
    <property type="component" value="Unassembled WGS sequence"/>
</dbReference>
<dbReference type="GO" id="GO:0046872">
    <property type="term" value="F:metal ion binding"/>
    <property type="evidence" value="ECO:0007669"/>
    <property type="project" value="InterPro"/>
</dbReference>